<evidence type="ECO:0000313" key="10">
    <source>
        <dbReference type="EMBL" id="KAK4525027.1"/>
    </source>
</evidence>
<evidence type="ECO:0000256" key="4">
    <source>
        <dbReference type="ARBA" id="ARBA00022750"/>
    </source>
</evidence>
<keyword evidence="3 8" id="KW-0732">Signal</keyword>
<comment type="caution">
    <text evidence="10">The sequence shown here is derived from an EMBL/GenBank/DDBJ whole genome shotgun (WGS) entry which is preliminary data.</text>
</comment>
<dbReference type="InterPro" id="IPR034164">
    <property type="entry name" value="Pepsin-like_dom"/>
</dbReference>
<evidence type="ECO:0000256" key="2">
    <source>
        <dbReference type="ARBA" id="ARBA00022670"/>
    </source>
</evidence>
<name>A0AAV9IC98_9RHOD</name>
<keyword evidence="11" id="KW-1185">Reference proteome</keyword>
<dbReference type="Proteomes" id="UP001300502">
    <property type="component" value="Unassembled WGS sequence"/>
</dbReference>
<dbReference type="EMBL" id="JANCYU010000027">
    <property type="protein sequence ID" value="KAK4525027.1"/>
    <property type="molecule type" value="Genomic_DNA"/>
</dbReference>
<dbReference type="AlphaFoldDB" id="A0AAV9IC98"/>
<dbReference type="GO" id="GO:0006508">
    <property type="term" value="P:proteolysis"/>
    <property type="evidence" value="ECO:0007669"/>
    <property type="project" value="UniProtKB-KW"/>
</dbReference>
<dbReference type="InterPro" id="IPR033121">
    <property type="entry name" value="PEPTIDASE_A1"/>
</dbReference>
<comment type="similarity">
    <text evidence="1">Belongs to the peptidase A1 family.</text>
</comment>
<evidence type="ECO:0000256" key="7">
    <source>
        <dbReference type="PIRSR" id="PIRSR601461-2"/>
    </source>
</evidence>
<feature type="signal peptide" evidence="8">
    <location>
        <begin position="1"/>
        <end position="26"/>
    </location>
</feature>
<keyword evidence="7" id="KW-1015">Disulfide bond</keyword>
<sequence length="491" mass="53376">MASFCLYALFYSFPIFLLLGVRTACSHESKDGLLRLEVKRASGSFEALVATDIRRWPFRRNLTLDNPLKQNGRTVGWQEFLLHNNARYKSVSLGGNVDPVGFYYIDLEIGGQKTSVLLETGSSNFIVPITGCSSCSPEGMIDISRSSSAQIVHCDSSLCTPHTCDSNLCLTGICSTTTDACCIETHGVSGCFFAFTFFSGEALAGVYFTDIVQVAGISSNATIGGILTNSTDFPFITVPGRLGMAFKDDSCIPSCATPLFDELRKKNNLSNIFSLALAFEGGSLILGGIDSSLYSGEIHYVPLRHGAKSLLYDVHCNGIRIGGGDLIPTSAGATIQSGQNLLGLDSKYYKHLKEYFQTNYCNLPHVCSNSSSSDTIFSGGEGHCFLFFSSDIEKFPTISIELTSSFRINLEGKDYMLPLPRNNRASKSRATIAGDSRSSTFELGTYCFSIVEFPGLESSEGYSMILGNVVLVNHYIVFNRENYSVGFADLI</sequence>
<gene>
    <name evidence="10" type="ORF">GAYE_SCF07G2931</name>
</gene>
<dbReference type="InterPro" id="IPR021109">
    <property type="entry name" value="Peptidase_aspartic_dom_sf"/>
</dbReference>
<protein>
    <recommendedName>
        <fullName evidence="9">Peptidase A1 domain-containing protein</fullName>
    </recommendedName>
</protein>
<evidence type="ECO:0000256" key="6">
    <source>
        <dbReference type="ARBA" id="ARBA00023145"/>
    </source>
</evidence>
<feature type="disulfide bond" evidence="7">
    <location>
        <begin position="132"/>
        <end position="174"/>
    </location>
</feature>
<keyword evidence="2" id="KW-0645">Protease</keyword>
<feature type="domain" description="Peptidase A1" evidence="9">
    <location>
        <begin position="103"/>
        <end position="488"/>
    </location>
</feature>
<evidence type="ECO:0000256" key="1">
    <source>
        <dbReference type="ARBA" id="ARBA00007447"/>
    </source>
</evidence>
<proteinExistence type="inferred from homology"/>
<dbReference type="PROSITE" id="PS51767">
    <property type="entry name" value="PEPTIDASE_A1"/>
    <property type="match status" value="1"/>
</dbReference>
<dbReference type="SUPFAM" id="SSF50630">
    <property type="entry name" value="Acid proteases"/>
    <property type="match status" value="1"/>
</dbReference>
<dbReference type="PRINTS" id="PR00792">
    <property type="entry name" value="PEPSIN"/>
</dbReference>
<reference evidence="10 11" key="1">
    <citation type="submission" date="2022-07" db="EMBL/GenBank/DDBJ databases">
        <title>Genome-wide signatures of adaptation to extreme environments.</title>
        <authorList>
            <person name="Cho C.H."/>
            <person name="Yoon H.S."/>
        </authorList>
    </citation>
    <scope>NUCLEOTIDE SEQUENCE [LARGE SCALE GENOMIC DNA]</scope>
    <source>
        <strain evidence="10 11">108.79 E11</strain>
    </source>
</reference>
<dbReference type="Gene3D" id="2.40.70.10">
    <property type="entry name" value="Acid Proteases"/>
    <property type="match status" value="2"/>
</dbReference>
<evidence type="ECO:0000256" key="5">
    <source>
        <dbReference type="ARBA" id="ARBA00022801"/>
    </source>
</evidence>
<keyword evidence="4" id="KW-0064">Aspartyl protease</keyword>
<dbReference type="InterPro" id="IPR001461">
    <property type="entry name" value="Aspartic_peptidase_A1"/>
</dbReference>
<evidence type="ECO:0000313" key="11">
    <source>
        <dbReference type="Proteomes" id="UP001300502"/>
    </source>
</evidence>
<evidence type="ECO:0000256" key="3">
    <source>
        <dbReference type="ARBA" id="ARBA00022729"/>
    </source>
</evidence>
<organism evidence="10 11">
    <name type="scientific">Galdieria yellowstonensis</name>
    <dbReference type="NCBI Taxonomy" id="3028027"/>
    <lineage>
        <taxon>Eukaryota</taxon>
        <taxon>Rhodophyta</taxon>
        <taxon>Bangiophyceae</taxon>
        <taxon>Galdieriales</taxon>
        <taxon>Galdieriaceae</taxon>
        <taxon>Galdieria</taxon>
    </lineage>
</organism>
<dbReference type="GO" id="GO:0004190">
    <property type="term" value="F:aspartic-type endopeptidase activity"/>
    <property type="evidence" value="ECO:0007669"/>
    <property type="project" value="UniProtKB-KW"/>
</dbReference>
<keyword evidence="5" id="KW-0378">Hydrolase</keyword>
<keyword evidence="6" id="KW-0865">Zymogen</keyword>
<dbReference type="PANTHER" id="PTHR47965">
    <property type="entry name" value="ASPARTYL PROTEASE-RELATED"/>
    <property type="match status" value="1"/>
</dbReference>
<dbReference type="CDD" id="cd05471">
    <property type="entry name" value="pepsin_like"/>
    <property type="match status" value="1"/>
</dbReference>
<evidence type="ECO:0000259" key="9">
    <source>
        <dbReference type="PROSITE" id="PS51767"/>
    </source>
</evidence>
<dbReference type="PANTHER" id="PTHR47965:SF12">
    <property type="entry name" value="ASPARTIC PROTEINASE 3-RELATED"/>
    <property type="match status" value="1"/>
</dbReference>
<accession>A0AAV9IC98</accession>
<evidence type="ECO:0000256" key="8">
    <source>
        <dbReference type="SAM" id="SignalP"/>
    </source>
</evidence>
<dbReference type="Pfam" id="PF00026">
    <property type="entry name" value="Asp"/>
    <property type="match status" value="1"/>
</dbReference>
<feature type="chain" id="PRO_5043832833" description="Peptidase A1 domain-containing protein" evidence="8">
    <location>
        <begin position="27"/>
        <end position="491"/>
    </location>
</feature>